<sequence length="91" mass="10228">MENDILMYIMLFLGQLICASLALAIITSVLLKSRKKGILFLTLYILLNLYSLTILFKFSAIMGSGMLIIYIGLGVLTYFVFKKKFSKGTAF</sequence>
<name>A0A3M8H672_9BACI</name>
<dbReference type="RefSeq" id="WP_122972752.1">
    <property type="nucleotide sequence ID" value="NZ_RHLQ01000035.1"/>
</dbReference>
<dbReference type="OrthoDB" id="2974474at2"/>
<reference evidence="1 2" key="1">
    <citation type="journal article" date="2014" name="Int. J. Syst. Evol. Microbiol.">
        <title>Lysinibacillus halotolerans sp. nov., isolated from saline-alkaline soil.</title>
        <authorList>
            <person name="Kong D."/>
            <person name="Wang Y."/>
            <person name="Zhao B."/>
            <person name="Li Y."/>
            <person name="Song J."/>
            <person name="Zhai Y."/>
            <person name="Zhang C."/>
            <person name="Wang H."/>
            <person name="Chen X."/>
            <person name="Zhao B."/>
            <person name="Ruan Z."/>
        </authorList>
    </citation>
    <scope>NUCLEOTIDE SEQUENCE [LARGE SCALE GENOMIC DNA]</scope>
    <source>
        <strain evidence="1 2">MCCC 1A12703</strain>
    </source>
</reference>
<comment type="caution">
    <text evidence="1">The sequence shown here is derived from an EMBL/GenBank/DDBJ whole genome shotgun (WGS) entry which is preliminary data.</text>
</comment>
<dbReference type="Proteomes" id="UP000279909">
    <property type="component" value="Unassembled WGS sequence"/>
</dbReference>
<protein>
    <submittedName>
        <fullName evidence="1">Uncharacterized protein</fullName>
    </submittedName>
</protein>
<evidence type="ECO:0000313" key="1">
    <source>
        <dbReference type="EMBL" id="RNC97896.1"/>
    </source>
</evidence>
<keyword evidence="2" id="KW-1185">Reference proteome</keyword>
<evidence type="ECO:0000313" key="2">
    <source>
        <dbReference type="Proteomes" id="UP000279909"/>
    </source>
</evidence>
<organism evidence="1 2">
    <name type="scientific">Lysinibacillus halotolerans</name>
    <dbReference type="NCBI Taxonomy" id="1368476"/>
    <lineage>
        <taxon>Bacteria</taxon>
        <taxon>Bacillati</taxon>
        <taxon>Bacillota</taxon>
        <taxon>Bacilli</taxon>
        <taxon>Bacillales</taxon>
        <taxon>Bacillaceae</taxon>
        <taxon>Lysinibacillus</taxon>
    </lineage>
</organism>
<dbReference type="AlphaFoldDB" id="A0A3M8H672"/>
<gene>
    <name evidence="1" type="ORF">EC501_13075</name>
</gene>
<dbReference type="EMBL" id="RHLQ01000035">
    <property type="protein sequence ID" value="RNC97896.1"/>
    <property type="molecule type" value="Genomic_DNA"/>
</dbReference>
<accession>A0A3M8H672</accession>
<proteinExistence type="predicted"/>